<evidence type="ECO:0000313" key="3">
    <source>
        <dbReference type="Proteomes" id="UP000051870"/>
    </source>
</evidence>
<gene>
    <name evidence="2" type="ORF">PH7735_02581</name>
</gene>
<keyword evidence="1" id="KW-0472">Membrane</keyword>
<dbReference type="STRING" id="1715693.PH7735_02581"/>
<sequence length="226" mass="23758">MSDTDSFIEEVTEEVRRDRMFTYMRRYGWIAVTFVVVLVGGAAVNEYFKATALSDAQANGDSVVAALSKNDVSERIAALEALQANPAEAQTVVDLLLATEQLSTGDRAASAATLEGISASSVEQPAIYNQIALFKSVLARGAEASVEERRALLAPLASPGAPLALLAQEQLALLDLEEGNADAAMVKLQNINADASVTAGLRQRTSRLIVALGGDLPELAAPAVSQ</sequence>
<proteinExistence type="predicted"/>
<name>A0A0P1IAU7_9RHOB</name>
<dbReference type="Proteomes" id="UP000051870">
    <property type="component" value="Unassembled WGS sequence"/>
</dbReference>
<keyword evidence="1" id="KW-0812">Transmembrane</keyword>
<keyword evidence="1" id="KW-1133">Transmembrane helix</keyword>
<evidence type="ECO:0000313" key="2">
    <source>
        <dbReference type="EMBL" id="CUK02419.1"/>
    </source>
</evidence>
<evidence type="ECO:0008006" key="4">
    <source>
        <dbReference type="Google" id="ProtNLM"/>
    </source>
</evidence>
<evidence type="ECO:0000256" key="1">
    <source>
        <dbReference type="SAM" id="Phobius"/>
    </source>
</evidence>
<organism evidence="2 3">
    <name type="scientific">Shimia thalassica</name>
    <dbReference type="NCBI Taxonomy" id="1715693"/>
    <lineage>
        <taxon>Bacteria</taxon>
        <taxon>Pseudomonadati</taxon>
        <taxon>Pseudomonadota</taxon>
        <taxon>Alphaproteobacteria</taxon>
        <taxon>Rhodobacterales</taxon>
        <taxon>Roseobacteraceae</taxon>
    </lineage>
</organism>
<accession>A0A0P1IAU7</accession>
<protein>
    <recommendedName>
        <fullName evidence="4">Tetratricopeptide repeat-like domain-containing protein</fullName>
    </recommendedName>
</protein>
<dbReference type="AlphaFoldDB" id="A0A0P1IAU7"/>
<feature type="transmembrane region" description="Helical" evidence="1">
    <location>
        <begin position="26"/>
        <end position="44"/>
    </location>
</feature>
<dbReference type="GeneID" id="83881595"/>
<reference evidence="3" key="1">
    <citation type="submission" date="2015-09" db="EMBL/GenBank/DDBJ databases">
        <authorList>
            <person name="Rodrigo-Torres Lidia"/>
            <person name="Arahal R.David."/>
        </authorList>
    </citation>
    <scope>NUCLEOTIDE SEQUENCE [LARGE SCALE GENOMIC DNA]</scope>
    <source>
        <strain evidence="3">CECT 7735</strain>
    </source>
</reference>
<dbReference type="RefSeq" id="WP_058311736.1">
    <property type="nucleotide sequence ID" value="NZ_CYTW01000002.1"/>
</dbReference>
<dbReference type="EMBL" id="CYTW01000002">
    <property type="protein sequence ID" value="CUK02419.1"/>
    <property type="molecule type" value="Genomic_DNA"/>
</dbReference>
<keyword evidence="3" id="KW-1185">Reference proteome</keyword>